<dbReference type="OrthoDB" id="341578at2759"/>
<keyword evidence="5 14" id="KW-0418">Kinase</keyword>
<feature type="region of interest" description="Disordered" evidence="11">
    <location>
        <begin position="274"/>
        <end position="297"/>
    </location>
</feature>
<comment type="catalytic activity">
    <reaction evidence="8">
        <text>L-threonyl-[protein] + ATP = O-phospho-L-threonyl-[protein] + ADP + H(+)</text>
        <dbReference type="Rhea" id="RHEA:46608"/>
        <dbReference type="Rhea" id="RHEA-COMP:11060"/>
        <dbReference type="Rhea" id="RHEA-COMP:11605"/>
        <dbReference type="ChEBI" id="CHEBI:15378"/>
        <dbReference type="ChEBI" id="CHEBI:30013"/>
        <dbReference type="ChEBI" id="CHEBI:30616"/>
        <dbReference type="ChEBI" id="CHEBI:61977"/>
        <dbReference type="ChEBI" id="CHEBI:456216"/>
        <dbReference type="EC" id="2.7.11.1"/>
    </reaction>
</comment>
<dbReference type="GO" id="GO:0010468">
    <property type="term" value="P:regulation of gene expression"/>
    <property type="evidence" value="ECO:0007669"/>
    <property type="project" value="UniProtKB-ARBA"/>
</dbReference>
<accession>A0A6A1VRG2</accession>
<dbReference type="Gene3D" id="3.40.50.800">
    <property type="entry name" value="Anticodon-binding domain"/>
    <property type="match status" value="1"/>
</dbReference>
<keyword evidence="3" id="KW-0808">Transferase</keyword>
<comment type="caution">
    <text evidence="14">The sequence shown here is derived from an EMBL/GenBank/DDBJ whole genome shotgun (WGS) entry which is preliminary data.</text>
</comment>
<dbReference type="Pfam" id="PF00069">
    <property type="entry name" value="Pkinase"/>
    <property type="match status" value="1"/>
</dbReference>
<dbReference type="FunFam" id="3.40.50.800:FF:000012">
    <property type="entry name" value="Histidine--tRNA ligase, cytoplasmic"/>
    <property type="match status" value="1"/>
</dbReference>
<dbReference type="GO" id="GO:0004821">
    <property type="term" value="F:histidine-tRNA ligase activity"/>
    <property type="evidence" value="ECO:0007669"/>
    <property type="project" value="TreeGrafter"/>
</dbReference>
<feature type="compositionally biased region" description="Basic residues" evidence="11">
    <location>
        <begin position="1"/>
        <end position="23"/>
    </location>
</feature>
<feature type="region of interest" description="Disordered" evidence="11">
    <location>
        <begin position="1"/>
        <end position="34"/>
    </location>
</feature>
<evidence type="ECO:0000256" key="11">
    <source>
        <dbReference type="SAM" id="MobiDB-lite"/>
    </source>
</evidence>
<keyword evidence="2" id="KW-0723">Serine/threonine-protein kinase</keyword>
<dbReference type="PANTHER" id="PTHR11476:SF10">
    <property type="entry name" value="NON-SPECIFIC SERINE_THREONINE PROTEIN KINASE"/>
    <property type="match status" value="1"/>
</dbReference>
<evidence type="ECO:0000259" key="12">
    <source>
        <dbReference type="PROSITE" id="PS50011"/>
    </source>
</evidence>
<name>A0A6A1VRG2_9ROSI</name>
<dbReference type="Gene3D" id="3.30.200.20">
    <property type="entry name" value="Phosphorylase Kinase, domain 1"/>
    <property type="match status" value="1"/>
</dbReference>
<feature type="domain" description="RWD" evidence="13">
    <location>
        <begin position="42"/>
        <end position="160"/>
    </location>
</feature>
<evidence type="ECO:0000256" key="5">
    <source>
        <dbReference type="ARBA" id="ARBA00022777"/>
    </source>
</evidence>
<reference evidence="14 15" key="1">
    <citation type="journal article" date="2019" name="Plant Biotechnol. J.">
        <title>The red bayberry genome and genetic basis of sex determination.</title>
        <authorList>
            <person name="Jia H.M."/>
            <person name="Jia H.J."/>
            <person name="Cai Q.L."/>
            <person name="Wang Y."/>
            <person name="Zhao H.B."/>
            <person name="Yang W.F."/>
            <person name="Wang G.Y."/>
            <person name="Li Y.H."/>
            <person name="Zhan D.L."/>
            <person name="Shen Y.T."/>
            <person name="Niu Q.F."/>
            <person name="Chang L."/>
            <person name="Qiu J."/>
            <person name="Zhao L."/>
            <person name="Xie H.B."/>
            <person name="Fu W.Y."/>
            <person name="Jin J."/>
            <person name="Li X.W."/>
            <person name="Jiao Y."/>
            <person name="Zhou C.C."/>
            <person name="Tu T."/>
            <person name="Chai C.Y."/>
            <person name="Gao J.L."/>
            <person name="Fan L.J."/>
            <person name="van de Weg E."/>
            <person name="Wang J.Y."/>
            <person name="Gao Z.S."/>
        </authorList>
    </citation>
    <scope>NUCLEOTIDE SEQUENCE [LARGE SCALE GENOMIC DNA]</scope>
    <source>
        <tissue evidence="14">Leaves</tissue>
    </source>
</reference>
<evidence type="ECO:0000256" key="7">
    <source>
        <dbReference type="ARBA" id="ARBA00022917"/>
    </source>
</evidence>
<dbReference type="GO" id="GO:0003723">
    <property type="term" value="F:RNA binding"/>
    <property type="evidence" value="ECO:0007669"/>
    <property type="project" value="TreeGrafter"/>
</dbReference>
<dbReference type="PANTHER" id="PTHR11476">
    <property type="entry name" value="HISTIDYL-TRNA SYNTHETASE"/>
    <property type="match status" value="1"/>
</dbReference>
<feature type="compositionally biased region" description="Basic and acidic residues" evidence="11">
    <location>
        <begin position="24"/>
        <end position="34"/>
    </location>
</feature>
<evidence type="ECO:0000256" key="9">
    <source>
        <dbReference type="ARBA" id="ARBA00048679"/>
    </source>
</evidence>
<dbReference type="SUPFAM" id="SSF52954">
    <property type="entry name" value="Class II aaRS ABD-related"/>
    <property type="match status" value="1"/>
</dbReference>
<dbReference type="InterPro" id="IPR036621">
    <property type="entry name" value="Anticodon-bd_dom_sf"/>
</dbReference>
<dbReference type="GO" id="GO:0033554">
    <property type="term" value="P:cellular response to stress"/>
    <property type="evidence" value="ECO:0007669"/>
    <property type="project" value="UniProtKB-ARBA"/>
</dbReference>
<dbReference type="PROSITE" id="PS50908">
    <property type="entry name" value="RWD"/>
    <property type="match status" value="1"/>
</dbReference>
<dbReference type="GO" id="GO:0032543">
    <property type="term" value="P:mitochondrial translation"/>
    <property type="evidence" value="ECO:0007669"/>
    <property type="project" value="TreeGrafter"/>
</dbReference>
<evidence type="ECO:0000313" key="14">
    <source>
        <dbReference type="EMBL" id="KAB1213310.1"/>
    </source>
</evidence>
<dbReference type="CDD" id="cd23818">
    <property type="entry name" value="RWD_RNF25"/>
    <property type="match status" value="1"/>
</dbReference>
<keyword evidence="7" id="KW-0648">Protein biosynthesis</keyword>
<dbReference type="EC" id="2.7.11.1" evidence="1"/>
<feature type="binding site" evidence="10">
    <location>
        <position position="470"/>
    </location>
    <ligand>
        <name>ATP</name>
        <dbReference type="ChEBI" id="CHEBI:30616"/>
    </ligand>
</feature>
<dbReference type="InterPro" id="IPR000719">
    <property type="entry name" value="Prot_kinase_dom"/>
</dbReference>
<dbReference type="PROSITE" id="PS00107">
    <property type="entry name" value="PROTEIN_KINASE_ATP"/>
    <property type="match status" value="1"/>
</dbReference>
<dbReference type="Pfam" id="PF12745">
    <property type="entry name" value="HGTP_anticodon2"/>
    <property type="match status" value="1"/>
</dbReference>
<protein>
    <recommendedName>
        <fullName evidence="1">non-specific serine/threonine protein kinase</fullName>
        <ecNumber evidence="1">2.7.11.1</ecNumber>
    </recommendedName>
</protein>
<gene>
    <name evidence="14" type="ORF">CJ030_MR5G003620</name>
</gene>
<proteinExistence type="predicted"/>
<dbReference type="SMART" id="SM00591">
    <property type="entry name" value="RWD"/>
    <property type="match status" value="1"/>
</dbReference>
<keyword evidence="6 10" id="KW-0067">ATP-binding</keyword>
<dbReference type="GO" id="GO:0005524">
    <property type="term" value="F:ATP binding"/>
    <property type="evidence" value="ECO:0007669"/>
    <property type="project" value="UniProtKB-UniRule"/>
</dbReference>
<dbReference type="GO" id="GO:0005739">
    <property type="term" value="C:mitochondrion"/>
    <property type="evidence" value="ECO:0007669"/>
    <property type="project" value="TreeGrafter"/>
</dbReference>
<dbReference type="SUPFAM" id="SSF56112">
    <property type="entry name" value="Protein kinase-like (PK-like)"/>
    <property type="match status" value="1"/>
</dbReference>
<feature type="compositionally biased region" description="Polar residues" evidence="11">
    <location>
        <begin position="281"/>
        <end position="291"/>
    </location>
</feature>
<sequence length="1242" mass="139252">MGHSSKKKKRGGGGGGRKSKGRTQLKDHASHVGGDDNELLSEEITALCAIFQDDCKVIPGSPSQIIIKIRPYSKDMGYEDLNVSALLLVRCLPGYPFKCPKLQITPENGLSKSDADKLLALLCDQARVKFFPVFANHNAREGRVMIFNLVEAAQEFLSEIVPVGQAHEFDVACSTTDSIGQLLQKEISASSNKEGPFVYGFIDLFSGPGESWSWGFGMDEKSGKKSSVEPRRLEDSTLGYDFREKEPNKDERPFKMQHINQGLLPSPTAKLHTLDEETEDSNQSISSTDSNRSLEEELVRNVTDDEEDFILVGEKTEDDDGKFETEASGSFLSTSVGHDQGSHTVERDLIMVHVLRLACAARGPLADALPQVTTELYNQGILSEGARDLAFKPASVFSKAFDRVFQRHMVSSRISEFWKPTADFGEPSTSLPSSRFLNDFEELKSLGHGGFGHVVLCKNKLDGRQYAVKKILLNDKSLPVNDRILRVLHRLVVAHIVLVTACCARIEVATLSRLQHLHVVRYYQAWFETGAPSSYGDITGGSLNAASSSFSYLGTSSVDALGQENTLEFTYLYIQMEYCPRVLFQFLFLAKFLKLEQLDQDPGHPSDAAGVSVDGTGQVGTYFYTAPEIEQGWPKIDEKADMYSLGVVFFELWHPFGTAMERHIVLTDLKQKGELPPAWVAEFPEQASLLRRLMSPSPSDRPSAMELLQHAFPPQMESELLDNILRTMQPSEDRSIYDKVVNAIFDKEMLSLKDHHQSSIQYTDVDTEVRDYVVEVTREVFRQHCAKHIEIIPIHLSDDFPQFNRNTVKLLTHGGDMLELCHDLRLPFVSWVISRQKSSFKRYEISCVYRRGIGHSPPNRYLQGDFDIIGGASALTEAEVIKVTMDIVANFFNPDSCHIHLNHGDLLDAIWSWIGVKAEHRQKVAELLSLMSCLRPQSSERKRKWAVIRRQLLQSLKNPSYLKVANGDTSPPIASSHVSPNHLVELNLAEAVVNRLQTVSLRFCGAADQALPRLRGALPADKSTHKALDELSDLFSYLRVWRIEKHVYIDALMPPTESYHRDLFFQVYVIRENNPGSLSEGALLAAGGRYDYLLHQLWGPEYKTSPPGAVGTSLALETLIQHSLIDFKPARNEASTIILVCSRGGGGLLVERMELVAELWEHNIKAEFVPTPDPSLTEQYEYANEHDIKCLIILTETGVSQTGSVKVRHLELKKEKKVERENLVTFLLDAMAMQFRKPTIWN</sequence>
<dbReference type="InterPro" id="IPR006575">
    <property type="entry name" value="RWD_dom"/>
</dbReference>
<dbReference type="FunFam" id="3.10.110.10:FF:000050">
    <property type="entry name" value="eIF-2-alpha kinase GCN2"/>
    <property type="match status" value="1"/>
</dbReference>
<keyword evidence="4 10" id="KW-0547">Nucleotide-binding</keyword>
<evidence type="ECO:0000256" key="3">
    <source>
        <dbReference type="ARBA" id="ARBA00022679"/>
    </source>
</evidence>
<evidence type="ECO:0000256" key="1">
    <source>
        <dbReference type="ARBA" id="ARBA00012513"/>
    </source>
</evidence>
<dbReference type="SUPFAM" id="SSF54495">
    <property type="entry name" value="UBC-like"/>
    <property type="match status" value="1"/>
</dbReference>
<dbReference type="Gene3D" id="3.30.930.10">
    <property type="entry name" value="Bira Bifunctional Protein, Domain 2"/>
    <property type="match status" value="1"/>
</dbReference>
<dbReference type="InterPro" id="IPR017441">
    <property type="entry name" value="Protein_kinase_ATP_BS"/>
</dbReference>
<comment type="catalytic activity">
    <reaction evidence="9">
        <text>L-seryl-[protein] + ATP = O-phospho-L-seryl-[protein] + ADP + H(+)</text>
        <dbReference type="Rhea" id="RHEA:17989"/>
        <dbReference type="Rhea" id="RHEA-COMP:9863"/>
        <dbReference type="Rhea" id="RHEA-COMP:11604"/>
        <dbReference type="ChEBI" id="CHEBI:15378"/>
        <dbReference type="ChEBI" id="CHEBI:29999"/>
        <dbReference type="ChEBI" id="CHEBI:30616"/>
        <dbReference type="ChEBI" id="CHEBI:83421"/>
        <dbReference type="ChEBI" id="CHEBI:456216"/>
        <dbReference type="EC" id="2.7.11.1"/>
    </reaction>
</comment>
<evidence type="ECO:0000256" key="4">
    <source>
        <dbReference type="ARBA" id="ARBA00022741"/>
    </source>
</evidence>
<dbReference type="Pfam" id="PF05773">
    <property type="entry name" value="RWD"/>
    <property type="match status" value="1"/>
</dbReference>
<dbReference type="Proteomes" id="UP000516437">
    <property type="component" value="Chromosome 5"/>
</dbReference>
<feature type="domain" description="Protein kinase" evidence="12">
    <location>
        <begin position="440"/>
        <end position="713"/>
    </location>
</feature>
<evidence type="ECO:0000259" key="13">
    <source>
        <dbReference type="PROSITE" id="PS50908"/>
    </source>
</evidence>
<dbReference type="InterPro" id="IPR024435">
    <property type="entry name" value="HisRS-related_dom"/>
</dbReference>
<dbReference type="SMART" id="SM00220">
    <property type="entry name" value="S_TKc"/>
    <property type="match status" value="1"/>
</dbReference>
<keyword evidence="15" id="KW-1185">Reference proteome</keyword>
<evidence type="ECO:0000256" key="2">
    <source>
        <dbReference type="ARBA" id="ARBA00022527"/>
    </source>
</evidence>
<dbReference type="Pfam" id="PF13393">
    <property type="entry name" value="tRNA-synt_His"/>
    <property type="match status" value="1"/>
</dbReference>
<dbReference type="InterPro" id="IPR016135">
    <property type="entry name" value="UBQ-conjugating_enzyme/RWD"/>
</dbReference>
<evidence type="ECO:0000256" key="10">
    <source>
        <dbReference type="PROSITE-ProRule" id="PRU10141"/>
    </source>
</evidence>
<dbReference type="GO" id="GO:0051246">
    <property type="term" value="P:regulation of protein metabolic process"/>
    <property type="evidence" value="ECO:0007669"/>
    <property type="project" value="UniProtKB-ARBA"/>
</dbReference>
<dbReference type="GO" id="GO:0006427">
    <property type="term" value="P:histidyl-tRNA aminoacylation"/>
    <property type="evidence" value="ECO:0007669"/>
    <property type="project" value="TreeGrafter"/>
</dbReference>
<organism evidence="14 15">
    <name type="scientific">Morella rubra</name>
    <name type="common">Chinese bayberry</name>
    <dbReference type="NCBI Taxonomy" id="262757"/>
    <lineage>
        <taxon>Eukaryota</taxon>
        <taxon>Viridiplantae</taxon>
        <taxon>Streptophyta</taxon>
        <taxon>Embryophyta</taxon>
        <taxon>Tracheophyta</taxon>
        <taxon>Spermatophyta</taxon>
        <taxon>Magnoliopsida</taxon>
        <taxon>eudicotyledons</taxon>
        <taxon>Gunneridae</taxon>
        <taxon>Pentapetalae</taxon>
        <taxon>rosids</taxon>
        <taxon>fabids</taxon>
        <taxon>Fagales</taxon>
        <taxon>Myricaceae</taxon>
        <taxon>Morella</taxon>
    </lineage>
</organism>
<dbReference type="EMBL" id="RXIC02000023">
    <property type="protein sequence ID" value="KAB1213310.1"/>
    <property type="molecule type" value="Genomic_DNA"/>
</dbReference>
<evidence type="ECO:0000256" key="6">
    <source>
        <dbReference type="ARBA" id="ARBA00022840"/>
    </source>
</evidence>
<dbReference type="InterPro" id="IPR011009">
    <property type="entry name" value="Kinase-like_dom_sf"/>
</dbReference>
<dbReference type="Gene3D" id="3.10.110.10">
    <property type="entry name" value="Ubiquitin Conjugating Enzyme"/>
    <property type="match status" value="1"/>
</dbReference>
<evidence type="ECO:0000313" key="15">
    <source>
        <dbReference type="Proteomes" id="UP000516437"/>
    </source>
</evidence>
<dbReference type="PROSITE" id="PS50011">
    <property type="entry name" value="PROTEIN_KINASE_DOM"/>
    <property type="match status" value="1"/>
</dbReference>
<dbReference type="AlphaFoldDB" id="A0A6A1VRG2"/>
<dbReference type="GO" id="GO:0004674">
    <property type="term" value="F:protein serine/threonine kinase activity"/>
    <property type="evidence" value="ECO:0007669"/>
    <property type="project" value="UniProtKB-KW"/>
</dbReference>
<dbReference type="GO" id="GO:0005829">
    <property type="term" value="C:cytosol"/>
    <property type="evidence" value="ECO:0007669"/>
    <property type="project" value="TreeGrafter"/>
</dbReference>
<dbReference type="InterPro" id="IPR045864">
    <property type="entry name" value="aa-tRNA-synth_II/BPL/LPL"/>
</dbReference>
<dbReference type="Gene3D" id="1.10.510.10">
    <property type="entry name" value="Transferase(Phosphotransferase) domain 1"/>
    <property type="match status" value="1"/>
</dbReference>
<dbReference type="SUPFAM" id="SSF55681">
    <property type="entry name" value="Class II aaRS and biotin synthetases"/>
    <property type="match status" value="1"/>
</dbReference>
<dbReference type="InterPro" id="IPR041715">
    <property type="entry name" value="HisRS-like_core"/>
</dbReference>
<dbReference type="GO" id="GO:0009893">
    <property type="term" value="P:positive regulation of metabolic process"/>
    <property type="evidence" value="ECO:0007669"/>
    <property type="project" value="UniProtKB-ARBA"/>
</dbReference>
<evidence type="ECO:0000256" key="8">
    <source>
        <dbReference type="ARBA" id="ARBA00047899"/>
    </source>
</evidence>